<dbReference type="InterPro" id="IPR051094">
    <property type="entry name" value="Diverse_Catalytic_Enzymes"/>
</dbReference>
<dbReference type="GO" id="GO:0000166">
    <property type="term" value="F:nucleotide binding"/>
    <property type="evidence" value="ECO:0007669"/>
    <property type="project" value="UniProtKB-KW"/>
</dbReference>
<dbReference type="Gene3D" id="1.10.3210.10">
    <property type="entry name" value="Hypothetical protein af1432"/>
    <property type="match status" value="1"/>
</dbReference>
<keyword evidence="2" id="KW-0547">Nucleotide-binding</keyword>
<reference evidence="5 6" key="1">
    <citation type="journal article" date="2012" name="Genome Biol. Evol.">
        <title>Genome Sequence of the Mesophilic Thermotogales Bacterium Mesotoga prima MesG1.Ag.4.2 Reveals the Largest Thermotogales Genome To Date.</title>
        <authorList>
            <person name="Zhaxybayeva O."/>
            <person name="Swithers K.S."/>
            <person name="Foght J."/>
            <person name="Green A.G."/>
            <person name="Bruce D."/>
            <person name="Detter C."/>
            <person name="Han S."/>
            <person name="Teshima H."/>
            <person name="Han J."/>
            <person name="Woyke T."/>
            <person name="Pitluck S."/>
            <person name="Nolan M."/>
            <person name="Ivanova N."/>
            <person name="Pati A."/>
            <person name="Land M.L."/>
            <person name="Dlutek M."/>
            <person name="Doolittle W.F."/>
            <person name="Noll K.M."/>
            <person name="Nesbo C.L."/>
        </authorList>
    </citation>
    <scope>NUCLEOTIDE SEQUENCE [LARGE SCALE GENOMIC DNA]</scope>
    <source>
        <strain evidence="6">mesG1.Ag.4.2</strain>
    </source>
</reference>
<evidence type="ECO:0000313" key="6">
    <source>
        <dbReference type="Proteomes" id="UP000002881"/>
    </source>
</evidence>
<evidence type="ECO:0000256" key="2">
    <source>
        <dbReference type="ARBA" id="ARBA00022741"/>
    </source>
</evidence>
<dbReference type="HOGENOM" id="CLU_089580_1_2_0"/>
<dbReference type="NCBIfam" id="TIGR00488">
    <property type="entry name" value="bis(5'-nucleosyl)-tetraphosphatase (symmetrical) YqeK"/>
    <property type="match status" value="1"/>
</dbReference>
<dbReference type="GO" id="GO:0046872">
    <property type="term" value="F:metal ion binding"/>
    <property type="evidence" value="ECO:0007669"/>
    <property type="project" value="UniProtKB-KW"/>
</dbReference>
<proteinExistence type="predicted"/>
<dbReference type="GO" id="GO:0016787">
    <property type="term" value="F:hydrolase activity"/>
    <property type="evidence" value="ECO:0007669"/>
    <property type="project" value="UniProtKB-KW"/>
</dbReference>
<evidence type="ECO:0000259" key="4">
    <source>
        <dbReference type="Pfam" id="PF01966"/>
    </source>
</evidence>
<evidence type="ECO:0000256" key="1">
    <source>
        <dbReference type="ARBA" id="ARBA00022723"/>
    </source>
</evidence>
<accession>I2F2G1</accession>
<evidence type="ECO:0000256" key="3">
    <source>
        <dbReference type="ARBA" id="ARBA00022801"/>
    </source>
</evidence>
<dbReference type="InterPro" id="IPR005249">
    <property type="entry name" value="YqeK"/>
</dbReference>
<dbReference type="AlphaFoldDB" id="I2F2G1"/>
<dbReference type="RefSeq" id="WP_006491976.1">
    <property type="nucleotide sequence ID" value="NC_017934.1"/>
</dbReference>
<dbReference type="PANTHER" id="PTHR35795:SF1">
    <property type="entry name" value="BIS(5'-NUCLEOSYL)-TETRAPHOSPHATASE, SYMMETRICAL"/>
    <property type="match status" value="1"/>
</dbReference>
<keyword evidence="1" id="KW-0479">Metal-binding</keyword>
<sequence precursor="true">MITEYDTVTREVRAKAKSMCSPERFEHILRVERLAKRLSSIHGIDSSGVGLAAVSHDMFRDQAEDELMRLAISFGIDMTEMERVAPVLLHGKVAALYLKEEYGVDGDVFQAVYWHVSGIPGMSTTGKILMISDIAEEGRDFSEALHIRETAEVDLEKTFVDVIRLKITWAVESDSLLLPETVWTWNELHGGASHVFN</sequence>
<feature type="domain" description="HD" evidence="4">
    <location>
        <begin position="24"/>
        <end position="133"/>
    </location>
</feature>
<dbReference type="Pfam" id="PF01966">
    <property type="entry name" value="HD"/>
    <property type="match status" value="1"/>
</dbReference>
<keyword evidence="3 5" id="KW-0378">Hydrolase</keyword>
<gene>
    <name evidence="5" type="ORF">Theba_0386</name>
</gene>
<dbReference type="Proteomes" id="UP000002881">
    <property type="component" value="Chromosome"/>
</dbReference>
<dbReference type="PANTHER" id="PTHR35795">
    <property type="entry name" value="SLR1885 PROTEIN"/>
    <property type="match status" value="1"/>
</dbReference>
<dbReference type="GeneID" id="87106240"/>
<protein>
    <submittedName>
        <fullName evidence="5">Putative HD superfamily hydrolase of NAD metabolism</fullName>
    </submittedName>
</protein>
<dbReference type="InterPro" id="IPR006674">
    <property type="entry name" value="HD_domain"/>
</dbReference>
<keyword evidence="6" id="KW-1185">Reference proteome</keyword>
<dbReference type="SUPFAM" id="SSF109604">
    <property type="entry name" value="HD-domain/PDEase-like"/>
    <property type="match status" value="1"/>
</dbReference>
<dbReference type="EMBL" id="CP003532">
    <property type="protein sequence ID" value="AFK06114.1"/>
    <property type="molecule type" value="Genomic_DNA"/>
</dbReference>
<dbReference type="KEGG" id="mpg:Theba_0386"/>
<organism evidence="5 6">
    <name type="scientific">Mesotoga prima MesG1.Ag.4.2</name>
    <dbReference type="NCBI Taxonomy" id="660470"/>
    <lineage>
        <taxon>Bacteria</taxon>
        <taxon>Thermotogati</taxon>
        <taxon>Thermotogota</taxon>
        <taxon>Thermotogae</taxon>
        <taxon>Kosmotogales</taxon>
        <taxon>Kosmotogaceae</taxon>
        <taxon>Mesotoga</taxon>
    </lineage>
</organism>
<name>I2F2G1_9BACT</name>
<dbReference type="eggNOG" id="COG1713">
    <property type="taxonomic scope" value="Bacteria"/>
</dbReference>
<dbReference type="STRING" id="660470.Theba_0386"/>
<evidence type="ECO:0000313" key="5">
    <source>
        <dbReference type="EMBL" id="AFK06114.1"/>
    </source>
</evidence>